<dbReference type="EMBL" id="JAMSHJ010000006">
    <property type="protein sequence ID" value="KAI5395740.1"/>
    <property type="molecule type" value="Genomic_DNA"/>
</dbReference>
<gene>
    <name evidence="1" type="ORF">KIW84_062066</name>
</gene>
<evidence type="ECO:0000313" key="2">
    <source>
        <dbReference type="Proteomes" id="UP001058974"/>
    </source>
</evidence>
<dbReference type="Gramene" id="Psat06G0206600-T1">
    <property type="protein sequence ID" value="KAI5395740.1"/>
    <property type="gene ID" value="KIW84_062066"/>
</dbReference>
<proteinExistence type="predicted"/>
<name>A0A9D4W7F3_PEA</name>
<sequence length="193" mass="21467">MITRYTHQGRPKKAKRLLELVPDKLDTACWNAMIVGDAKKEWENEFGNAVFQEDGGKEGGYINDWFVSNARIAMYAKRGRIKSAGQRCCENLLLSVPLDPGFVGCVPSVLFIATMLHVIDQIEDSDENKTVLPPHLAGNRKVLSILKAAPNLPPNVCNDLESSMQKLSSSLESLRVLHSQEFYIREAIGSPLL</sequence>
<organism evidence="1 2">
    <name type="scientific">Pisum sativum</name>
    <name type="common">Garden pea</name>
    <name type="synonym">Lathyrus oleraceus</name>
    <dbReference type="NCBI Taxonomy" id="3888"/>
    <lineage>
        <taxon>Eukaryota</taxon>
        <taxon>Viridiplantae</taxon>
        <taxon>Streptophyta</taxon>
        <taxon>Embryophyta</taxon>
        <taxon>Tracheophyta</taxon>
        <taxon>Spermatophyta</taxon>
        <taxon>Magnoliopsida</taxon>
        <taxon>eudicotyledons</taxon>
        <taxon>Gunneridae</taxon>
        <taxon>Pentapetalae</taxon>
        <taxon>rosids</taxon>
        <taxon>fabids</taxon>
        <taxon>Fabales</taxon>
        <taxon>Fabaceae</taxon>
        <taxon>Papilionoideae</taxon>
        <taxon>50 kb inversion clade</taxon>
        <taxon>NPAAA clade</taxon>
        <taxon>Hologalegina</taxon>
        <taxon>IRL clade</taxon>
        <taxon>Fabeae</taxon>
        <taxon>Lathyrus</taxon>
    </lineage>
</organism>
<dbReference type="Proteomes" id="UP001058974">
    <property type="component" value="Chromosome 6"/>
</dbReference>
<comment type="caution">
    <text evidence="1">The sequence shown here is derived from an EMBL/GenBank/DDBJ whole genome shotgun (WGS) entry which is preliminary data.</text>
</comment>
<dbReference type="AlphaFoldDB" id="A0A9D4W7F3"/>
<evidence type="ECO:0000313" key="1">
    <source>
        <dbReference type="EMBL" id="KAI5395740.1"/>
    </source>
</evidence>
<accession>A0A9D4W7F3</accession>
<protein>
    <submittedName>
        <fullName evidence="1">Uncharacterized protein</fullName>
    </submittedName>
</protein>
<reference evidence="1 2" key="1">
    <citation type="journal article" date="2022" name="Nat. Genet.">
        <title>Improved pea reference genome and pan-genome highlight genomic features and evolutionary characteristics.</title>
        <authorList>
            <person name="Yang T."/>
            <person name="Liu R."/>
            <person name="Luo Y."/>
            <person name="Hu S."/>
            <person name="Wang D."/>
            <person name="Wang C."/>
            <person name="Pandey M.K."/>
            <person name="Ge S."/>
            <person name="Xu Q."/>
            <person name="Li N."/>
            <person name="Li G."/>
            <person name="Huang Y."/>
            <person name="Saxena R.K."/>
            <person name="Ji Y."/>
            <person name="Li M."/>
            <person name="Yan X."/>
            <person name="He Y."/>
            <person name="Liu Y."/>
            <person name="Wang X."/>
            <person name="Xiang C."/>
            <person name="Varshney R.K."/>
            <person name="Ding H."/>
            <person name="Gao S."/>
            <person name="Zong X."/>
        </authorList>
    </citation>
    <scope>NUCLEOTIDE SEQUENCE [LARGE SCALE GENOMIC DNA]</scope>
    <source>
        <strain evidence="1 2">cv. Zhongwan 6</strain>
    </source>
</reference>
<keyword evidence="2" id="KW-1185">Reference proteome</keyword>